<dbReference type="SUPFAM" id="SSF53300">
    <property type="entry name" value="vWA-like"/>
    <property type="match status" value="1"/>
</dbReference>
<organism evidence="3">
    <name type="scientific">Hellea balneolensis</name>
    <dbReference type="NCBI Taxonomy" id="287478"/>
    <lineage>
        <taxon>Bacteria</taxon>
        <taxon>Pseudomonadati</taxon>
        <taxon>Pseudomonadota</taxon>
        <taxon>Alphaproteobacteria</taxon>
        <taxon>Maricaulales</taxon>
        <taxon>Robiginitomaculaceae</taxon>
        <taxon>Hellea</taxon>
    </lineage>
</organism>
<evidence type="ECO:0000256" key="1">
    <source>
        <dbReference type="SAM" id="MobiDB-lite"/>
    </source>
</evidence>
<reference evidence="3" key="1">
    <citation type="journal article" date="2020" name="mSystems">
        <title>Genome- and Community-Level Interaction Insights into Carbon Utilization and Element Cycling Functions of Hydrothermarchaeota in Hydrothermal Sediment.</title>
        <authorList>
            <person name="Zhou Z."/>
            <person name="Liu Y."/>
            <person name="Xu W."/>
            <person name="Pan J."/>
            <person name="Luo Z.H."/>
            <person name="Li M."/>
        </authorList>
    </citation>
    <scope>NUCLEOTIDE SEQUENCE [LARGE SCALE GENOMIC DNA]</scope>
    <source>
        <strain evidence="3">HyVt-538</strain>
    </source>
</reference>
<dbReference type="InterPro" id="IPR051928">
    <property type="entry name" value="NorD/CobT"/>
</dbReference>
<evidence type="ECO:0000313" key="3">
    <source>
        <dbReference type="EMBL" id="HHI88382.1"/>
    </source>
</evidence>
<feature type="compositionally biased region" description="Basic and acidic residues" evidence="1">
    <location>
        <begin position="124"/>
        <end position="150"/>
    </location>
</feature>
<dbReference type="EMBL" id="DROP01000026">
    <property type="protein sequence ID" value="HHI88382.1"/>
    <property type="molecule type" value="Genomic_DNA"/>
</dbReference>
<name>A0A7V5NW59_9PROT</name>
<dbReference type="PANTHER" id="PTHR41248">
    <property type="entry name" value="NORD PROTEIN"/>
    <property type="match status" value="1"/>
</dbReference>
<dbReference type="InterPro" id="IPR036465">
    <property type="entry name" value="vWFA_dom_sf"/>
</dbReference>
<dbReference type="InterPro" id="IPR002035">
    <property type="entry name" value="VWF_A"/>
</dbReference>
<dbReference type="PROSITE" id="PS50234">
    <property type="entry name" value="VWFA"/>
    <property type="match status" value="1"/>
</dbReference>
<gene>
    <name evidence="3" type="ORF">ENK01_00380</name>
</gene>
<accession>A0A7V5NW59</accession>
<dbReference type="PANTHER" id="PTHR41248:SF1">
    <property type="entry name" value="NORD PROTEIN"/>
    <property type="match status" value="1"/>
</dbReference>
<dbReference type="Gene3D" id="3.40.50.410">
    <property type="entry name" value="von Willebrand factor, type A domain"/>
    <property type="match status" value="1"/>
</dbReference>
<dbReference type="Proteomes" id="UP000885806">
    <property type="component" value="Unassembled WGS sequence"/>
</dbReference>
<protein>
    <submittedName>
        <fullName evidence="3">VWA domain-containing protein</fullName>
    </submittedName>
</protein>
<feature type="non-terminal residue" evidence="3">
    <location>
        <position position="1"/>
    </location>
</feature>
<feature type="region of interest" description="Disordered" evidence="1">
    <location>
        <begin position="119"/>
        <end position="150"/>
    </location>
</feature>
<evidence type="ECO:0000259" key="2">
    <source>
        <dbReference type="PROSITE" id="PS50234"/>
    </source>
</evidence>
<sequence>VAWTVCADMDVPPDNPHALAADIAFLRFAWRITERVFVRFPGLRDVYYELAEKLVALRPKRQLTGAEAAVETAIIALAKPDTDAHQILDHLAGLKADSGYKPFLPFALWGEITSRHLAAPGARRGQEDEQTETHHNEQDEKTLRARRQKSDQIEKDNSLLLHRFESILSWSEFLNIPRSVDDDDEETARRAANDHDELGLTNITRKAATKLSFDLDLAPEDVAHSKLAARFTTPEWDYRKNIYYPDHCQILTGPAPLLPEGEHWQPDKQARRQIRAVKRQFEALRPKRERLSRQMDGNELDMDAVIRARCDLLANGESSNRIFTTTRENARDLAVAVLMDTSRSTESRVGGQQVIDIAKQALLALALGLSAVGDDFALYSFSSLKRHKVFVSTIKGFDAPMGPEVFSRIGALRPGFYTRLGAAIRHVSGELSKTASSKRLLLVLTDGKPNDLDHYEGRYGVEDTHRAVREARMAGHSVFGLTIDKKAQSYFPYIFGQGAHAITTRPHDLIGALPQMYRHLVT</sequence>
<feature type="domain" description="VWFA" evidence="2">
    <location>
        <begin position="334"/>
        <end position="520"/>
    </location>
</feature>
<dbReference type="Pfam" id="PF00092">
    <property type="entry name" value="VWA"/>
    <property type="match status" value="1"/>
</dbReference>
<dbReference type="AlphaFoldDB" id="A0A7V5NW59"/>
<proteinExistence type="predicted"/>
<comment type="caution">
    <text evidence="3">The sequence shown here is derived from an EMBL/GenBank/DDBJ whole genome shotgun (WGS) entry which is preliminary data.</text>
</comment>
<dbReference type="CDD" id="cd01454">
    <property type="entry name" value="vWA_norD_type"/>
    <property type="match status" value="1"/>
</dbReference>
<dbReference type="SMART" id="SM00327">
    <property type="entry name" value="VWA"/>
    <property type="match status" value="1"/>
</dbReference>